<reference evidence="1 2" key="1">
    <citation type="journal article" date="2015" name="Genome Announc.">
        <title>Expanding the biotechnology potential of lactobacilli through comparative genomics of 213 strains and associated genera.</title>
        <authorList>
            <person name="Sun Z."/>
            <person name="Harris H.M."/>
            <person name="McCann A."/>
            <person name="Guo C."/>
            <person name="Argimon S."/>
            <person name="Zhang W."/>
            <person name="Yang X."/>
            <person name="Jeffery I.B."/>
            <person name="Cooney J.C."/>
            <person name="Kagawa T.F."/>
            <person name="Liu W."/>
            <person name="Song Y."/>
            <person name="Salvetti E."/>
            <person name="Wrobel A."/>
            <person name="Rasinkangas P."/>
            <person name="Parkhill J."/>
            <person name="Rea M.C."/>
            <person name="O'Sullivan O."/>
            <person name="Ritari J."/>
            <person name="Douillard F.P."/>
            <person name="Paul Ross R."/>
            <person name="Yang R."/>
            <person name="Briner A.E."/>
            <person name="Felis G.E."/>
            <person name="de Vos W.M."/>
            <person name="Barrangou R."/>
            <person name="Klaenhammer T.R."/>
            <person name="Caufield P.W."/>
            <person name="Cui Y."/>
            <person name="Zhang H."/>
            <person name="O'Toole P.W."/>
        </authorList>
    </citation>
    <scope>NUCLEOTIDE SEQUENCE [LARGE SCALE GENOMIC DNA]</scope>
    <source>
        <strain evidence="1 2">DSM 22467</strain>
    </source>
</reference>
<dbReference type="PATRIC" id="fig|616990.3.peg.2049"/>
<comment type="caution">
    <text evidence="1">The sequence shown here is derived from an EMBL/GenBank/DDBJ whole genome shotgun (WGS) entry which is preliminary data.</text>
</comment>
<protein>
    <submittedName>
        <fullName evidence="1">Uncharacterized protein</fullName>
    </submittedName>
</protein>
<accession>A0A0R2LUI8</accession>
<evidence type="ECO:0000313" key="1">
    <source>
        <dbReference type="EMBL" id="KRO03868.1"/>
    </source>
</evidence>
<sequence length="158" mass="18024">MIKADAAKVPSQQKLRTEKTYYIKKNKKMLRAATLNKKGLSIAWKEVVSHKIKLLRHLKKTIAQEKGTVYTAKQAKSLTHKINKLNKKYVAKLKKLRAQKVPADIVHNYYRFPNGDISFMQEKVKRVGNTTYILHGIHELNGVFHNFGGHGAGFTVGR</sequence>
<proteinExistence type="predicted"/>
<evidence type="ECO:0000313" key="2">
    <source>
        <dbReference type="Proteomes" id="UP000051906"/>
    </source>
</evidence>
<organism evidence="1 2">
    <name type="scientific">Levilactobacillus paucivorans</name>
    <dbReference type="NCBI Taxonomy" id="616990"/>
    <lineage>
        <taxon>Bacteria</taxon>
        <taxon>Bacillati</taxon>
        <taxon>Bacillota</taxon>
        <taxon>Bacilli</taxon>
        <taxon>Lactobacillales</taxon>
        <taxon>Lactobacillaceae</taxon>
        <taxon>Levilactobacillus</taxon>
    </lineage>
</organism>
<dbReference type="EMBL" id="JQCA01000051">
    <property type="protein sequence ID" value="KRO03868.1"/>
    <property type="molecule type" value="Genomic_DNA"/>
</dbReference>
<dbReference type="AlphaFoldDB" id="A0A0R2LUI8"/>
<name>A0A0R2LUI8_9LACO</name>
<keyword evidence="2" id="KW-1185">Reference proteome</keyword>
<gene>
    <name evidence="1" type="ORF">IV54_GL001935</name>
</gene>
<dbReference type="Proteomes" id="UP000051906">
    <property type="component" value="Unassembled WGS sequence"/>
</dbReference>